<proteinExistence type="predicted"/>
<reference evidence="1 2" key="1">
    <citation type="submission" date="2019-08" db="EMBL/GenBank/DDBJ databases">
        <title>Bradymonadales sp. TMQ2.</title>
        <authorList>
            <person name="Liang Q."/>
        </authorList>
    </citation>
    <scope>NUCLEOTIDE SEQUENCE [LARGE SCALE GENOMIC DNA]</scope>
    <source>
        <strain evidence="1 2">TMQ2</strain>
    </source>
</reference>
<dbReference type="AlphaFoldDB" id="A0A5C6X086"/>
<organism evidence="1 2">
    <name type="scientific">Lujinxingia vulgaris</name>
    <dbReference type="NCBI Taxonomy" id="2600176"/>
    <lineage>
        <taxon>Bacteria</taxon>
        <taxon>Deltaproteobacteria</taxon>
        <taxon>Bradymonadales</taxon>
        <taxon>Lujinxingiaceae</taxon>
        <taxon>Lujinxingia</taxon>
    </lineage>
</organism>
<comment type="caution">
    <text evidence="1">The sequence shown here is derived from an EMBL/GenBank/DDBJ whole genome shotgun (WGS) entry which is preliminary data.</text>
</comment>
<gene>
    <name evidence="1" type="ORF">FRC96_12605</name>
</gene>
<name>A0A5C6X086_9DELT</name>
<dbReference type="Proteomes" id="UP000321046">
    <property type="component" value="Unassembled WGS sequence"/>
</dbReference>
<sequence length="667" mass="75341">MSEPQEYVVTHRQRLEAHLGEFSSRQRTRMAEIYDVDENTPEAIAAAWLSHPERFAEVVEEHVPAGSAWRVLEELVLEHDIGLSIGWATIRSRQILQRLGIAKTRRSEEGGLWAVIPGAIAAMLAGRIQGQRPSMIMLLGRVDDEEIARLEALYGVAPEGSRVERVLRLAETFEQPDTVAQMVESLPNQDWIGDAMMVLELGGVCYWQQIYGYDLDPTWGEAPDEKIVPLMRTQDRQHQQDVAEHLLQAGVLFRFDDPVLHVPMVAVPEELWRELWTLGRRWLFDWIAQSFYDLSDQGARRAVSTAPADLQAVLKWLALELDREPLALSKGGHLNEASVSRLNAISEAPVNWEAVVSLATEARIFRAKKGRLERGVEFDLMLDVPRRRFARELLLEWVIGYSGERADRLMAEAIGLDDLWRRDAISMLRQSDEMVPRWMTYSGVPTHETGGGWLRGAGEGSVDAVIFEAGLVMGFGIALKMTWLDLVSLLEAERWYTVDSLVEMLQCTAAATMFSQLGMVLEHQHSTVYLPYQRASFFMDTYHGPKFREWLEAILDELLVPLGAAQRSEGGDLVYLDTRQLRIESPPGWPEEHRAEIIQEILTDEDLIFDLPAHGGPELRSVSLIEEAQPARVSVAEPLKTLRGLVGDRRVARFDGRYLELVGGDAE</sequence>
<dbReference type="RefSeq" id="WP_146974848.1">
    <property type="nucleotide sequence ID" value="NZ_VOSL01000054.1"/>
</dbReference>
<accession>A0A5C6X086</accession>
<evidence type="ECO:0000313" key="2">
    <source>
        <dbReference type="Proteomes" id="UP000321046"/>
    </source>
</evidence>
<dbReference type="EMBL" id="VOSL01000054">
    <property type="protein sequence ID" value="TXD34467.1"/>
    <property type="molecule type" value="Genomic_DNA"/>
</dbReference>
<evidence type="ECO:0000313" key="1">
    <source>
        <dbReference type="EMBL" id="TXD34467.1"/>
    </source>
</evidence>
<dbReference type="OrthoDB" id="5478150at2"/>
<protein>
    <submittedName>
        <fullName evidence="1">Uncharacterized protein</fullName>
    </submittedName>
</protein>